<comment type="caution">
    <text evidence="8">The sequence shown here is derived from an EMBL/GenBank/DDBJ whole genome shotgun (WGS) entry which is preliminary data.</text>
</comment>
<evidence type="ECO:0000256" key="1">
    <source>
        <dbReference type="ARBA" id="ARBA00004141"/>
    </source>
</evidence>
<feature type="region of interest" description="Disordered" evidence="6">
    <location>
        <begin position="669"/>
        <end position="702"/>
    </location>
</feature>
<feature type="transmembrane region" description="Helical" evidence="7">
    <location>
        <begin position="185"/>
        <end position="205"/>
    </location>
</feature>
<organism evidence="8 9">
    <name type="scientific">Penicillium italicum</name>
    <name type="common">Blue mold</name>
    <dbReference type="NCBI Taxonomy" id="40296"/>
    <lineage>
        <taxon>Eukaryota</taxon>
        <taxon>Fungi</taxon>
        <taxon>Dikarya</taxon>
        <taxon>Ascomycota</taxon>
        <taxon>Pezizomycotina</taxon>
        <taxon>Eurotiomycetes</taxon>
        <taxon>Eurotiomycetidae</taxon>
        <taxon>Eurotiales</taxon>
        <taxon>Aspergillaceae</taxon>
        <taxon>Penicillium</taxon>
    </lineage>
</organism>
<dbReference type="PANTHER" id="PTHR45649:SF4">
    <property type="entry name" value="TRANSPORTER, PUTATIVE (EUROFUNG)-RELATED"/>
    <property type="match status" value="1"/>
</dbReference>
<dbReference type="Gene3D" id="1.20.1740.10">
    <property type="entry name" value="Amino acid/polyamine transporter I"/>
    <property type="match status" value="1"/>
</dbReference>
<evidence type="ECO:0000313" key="8">
    <source>
        <dbReference type="EMBL" id="KGO75997.1"/>
    </source>
</evidence>
<keyword evidence="9" id="KW-1185">Reference proteome</keyword>
<keyword evidence="2" id="KW-0813">Transport</keyword>
<dbReference type="OrthoDB" id="3257095at2759"/>
<feature type="transmembrane region" description="Helical" evidence="7">
    <location>
        <begin position="462"/>
        <end position="480"/>
    </location>
</feature>
<keyword evidence="5 7" id="KW-0472">Membrane</keyword>
<feature type="transmembrane region" description="Helical" evidence="7">
    <location>
        <begin position="415"/>
        <end position="441"/>
    </location>
</feature>
<evidence type="ECO:0000256" key="5">
    <source>
        <dbReference type="ARBA" id="ARBA00023136"/>
    </source>
</evidence>
<evidence type="ECO:0000256" key="3">
    <source>
        <dbReference type="ARBA" id="ARBA00022692"/>
    </source>
</evidence>
<feature type="transmembrane region" description="Helical" evidence="7">
    <location>
        <begin position="335"/>
        <end position="359"/>
    </location>
</feature>
<feature type="transmembrane region" description="Helical" evidence="7">
    <location>
        <begin position="92"/>
        <end position="116"/>
    </location>
</feature>
<accession>A0A0A2L7C3</accession>
<feature type="transmembrane region" description="Helical" evidence="7">
    <location>
        <begin position="137"/>
        <end position="165"/>
    </location>
</feature>
<evidence type="ECO:0000256" key="7">
    <source>
        <dbReference type="SAM" id="Phobius"/>
    </source>
</evidence>
<sequence length="742" mass="82463">MPPESTQPQDSIASFERVYTMEDDHPAKELPEMEGSPQDQDDMIRMGKIQELKRNFRPLAALSFSAVLQATWEFVLISNTQGLENGGLAGVFWSYVWTFVGFGFIIVSLAEMASMAPTSGGQYHWVSEFSSPRYQKLLSYTTGWMSVLAWQAGAASGSFLTGTIIQGLISLRDPSYEPQNWQGTLFVFAMIAVIYFFNVYAASWIPRIQNILLALHLLCWVVIVAVLFAMAPHNSAETVFTSFHNGGDWSTMSISLMIGQITAIYGSLSSDATAHMSEEVKDAGRYVPIAIAWGYFGNGVLALIIIVGFLLALPSVPDALNDSTGFPFLYVFRQFLSTSGVNGLTAIILIPVIFSNILFNASTARQTYAFARDRGLPFADWISRVDPRRRIPVRAIAISCMISGLLSLINIGSQVAFNAIISLNVAALMYTYAVSISCIIYRKISCPETLPPRRWSLGRFGLAINIIGLLYVIFALFWSFWPPSPLPSARDFNWSVVIFVGVFIISLLMYLFQDQVIELDDKGNVKIEDLKTSMGMLASRQKPHRDVDWIQSKSRTHLTTSSQAIATHLQRCPSSGGKKPRLGDASVKAGARPVVSDAKPIQYLKEKKRKRTVEYDNKYYQSPLENSDINARGNFAKKRQALDSIYSVYERVVQDMDRLFETLLKANELDSGEDTEESEEDLVDVSSNTSETANKGAGKAAVKDAVNVVKIEMKDNTIVESDLKKDEEKEKPTPCKDSRSAR</sequence>
<reference evidence="8 9" key="1">
    <citation type="journal article" date="2015" name="Mol. Plant Microbe Interact.">
        <title>Genome, transcriptome, and functional analyses of Penicillium expansum provide new insights into secondary metabolism and pathogenicity.</title>
        <authorList>
            <person name="Ballester A.R."/>
            <person name="Marcet-Houben M."/>
            <person name="Levin E."/>
            <person name="Sela N."/>
            <person name="Selma-Lazaro C."/>
            <person name="Carmona L."/>
            <person name="Wisniewski M."/>
            <person name="Droby S."/>
            <person name="Gonzalez-Candelas L."/>
            <person name="Gabaldon T."/>
        </authorList>
    </citation>
    <scope>NUCLEOTIDE SEQUENCE [LARGE SCALE GENOMIC DNA]</scope>
    <source>
        <strain evidence="8 9">PHI-1</strain>
    </source>
</reference>
<name>A0A0A2L7C3_PENIT</name>
<dbReference type="Pfam" id="PF13520">
    <property type="entry name" value="AA_permease_2"/>
    <property type="match status" value="1"/>
</dbReference>
<feature type="compositionally biased region" description="Low complexity" evidence="6">
    <location>
        <begin position="693"/>
        <end position="702"/>
    </location>
</feature>
<proteinExistence type="predicted"/>
<evidence type="ECO:0000256" key="4">
    <source>
        <dbReference type="ARBA" id="ARBA00022989"/>
    </source>
</evidence>
<keyword evidence="3 7" id="KW-0812">Transmembrane</keyword>
<dbReference type="AlphaFoldDB" id="A0A0A2L7C3"/>
<dbReference type="PANTHER" id="PTHR45649">
    <property type="entry name" value="AMINO-ACID PERMEASE BAT1"/>
    <property type="match status" value="1"/>
</dbReference>
<feature type="transmembrane region" description="Helical" evidence="7">
    <location>
        <begin position="289"/>
        <end position="315"/>
    </location>
</feature>
<evidence type="ECO:0000313" key="9">
    <source>
        <dbReference type="Proteomes" id="UP000030104"/>
    </source>
</evidence>
<dbReference type="InterPro" id="IPR002293">
    <property type="entry name" value="AA/rel_permease1"/>
</dbReference>
<feature type="transmembrane region" description="Helical" evidence="7">
    <location>
        <begin position="55"/>
        <end position="72"/>
    </location>
</feature>
<feature type="compositionally biased region" description="Acidic residues" evidence="6">
    <location>
        <begin position="670"/>
        <end position="683"/>
    </location>
</feature>
<dbReference type="GO" id="GO:0022857">
    <property type="term" value="F:transmembrane transporter activity"/>
    <property type="evidence" value="ECO:0007669"/>
    <property type="project" value="InterPro"/>
</dbReference>
<feature type="transmembrane region" description="Helical" evidence="7">
    <location>
        <begin position="212"/>
        <end position="231"/>
    </location>
</feature>
<feature type="region of interest" description="Disordered" evidence="6">
    <location>
        <begin position="717"/>
        <end position="742"/>
    </location>
</feature>
<dbReference type="STRING" id="40296.A0A0A2L7C3"/>
<dbReference type="GO" id="GO:0016020">
    <property type="term" value="C:membrane"/>
    <property type="evidence" value="ECO:0007669"/>
    <property type="project" value="UniProtKB-SubCell"/>
</dbReference>
<evidence type="ECO:0000256" key="2">
    <source>
        <dbReference type="ARBA" id="ARBA00022448"/>
    </source>
</evidence>
<feature type="transmembrane region" description="Helical" evidence="7">
    <location>
        <begin position="251"/>
        <end position="268"/>
    </location>
</feature>
<feature type="transmembrane region" description="Helical" evidence="7">
    <location>
        <begin position="391"/>
        <end position="409"/>
    </location>
</feature>
<dbReference type="EMBL" id="JQGA01000367">
    <property type="protein sequence ID" value="KGO75997.1"/>
    <property type="molecule type" value="Genomic_DNA"/>
</dbReference>
<dbReference type="HOGENOM" id="CLU_411082_0_0_1"/>
<evidence type="ECO:0000256" key="6">
    <source>
        <dbReference type="SAM" id="MobiDB-lite"/>
    </source>
</evidence>
<keyword evidence="4 7" id="KW-1133">Transmembrane helix</keyword>
<dbReference type="Proteomes" id="UP000030104">
    <property type="component" value="Unassembled WGS sequence"/>
</dbReference>
<dbReference type="PhylomeDB" id="A0A0A2L7C3"/>
<feature type="transmembrane region" description="Helical" evidence="7">
    <location>
        <begin position="492"/>
        <end position="512"/>
    </location>
</feature>
<comment type="subcellular location">
    <subcellularLocation>
        <location evidence="1">Membrane</location>
        <topology evidence="1">Multi-pass membrane protein</topology>
    </subcellularLocation>
</comment>
<gene>
    <name evidence="8" type="ORF">PITC_011540</name>
</gene>
<protein>
    <submittedName>
        <fullName evidence="8">Amino acid/polyamine transporter I</fullName>
    </submittedName>
</protein>